<dbReference type="Pfam" id="PF00106">
    <property type="entry name" value="adh_short"/>
    <property type="match status" value="1"/>
</dbReference>
<dbReference type="RefSeq" id="WP_207989286.1">
    <property type="nucleotide sequence ID" value="NZ_CP071794.1"/>
</dbReference>
<proteinExistence type="inferred from homology"/>
<dbReference type="PANTHER" id="PTHR43391:SF26">
    <property type="entry name" value="BLL7251 PROTEIN"/>
    <property type="match status" value="1"/>
</dbReference>
<evidence type="ECO:0000313" key="5">
    <source>
        <dbReference type="EMBL" id="QTD57080.1"/>
    </source>
</evidence>
<reference evidence="5 6" key="1">
    <citation type="submission" date="2021-03" db="EMBL/GenBank/DDBJ databases">
        <title>Complete genome of Parasphingorhabdus_sp.JHSY0214.</title>
        <authorList>
            <person name="Yoo J.H."/>
            <person name="Bae J.W."/>
        </authorList>
    </citation>
    <scope>NUCLEOTIDE SEQUENCE [LARGE SCALE GENOMIC DNA]</scope>
    <source>
        <strain evidence="5 6">JHSY0214</strain>
    </source>
</reference>
<accession>A0ABX7T889</accession>
<dbReference type="PRINTS" id="PR00080">
    <property type="entry name" value="SDRFAMILY"/>
</dbReference>
<dbReference type="InterPro" id="IPR036291">
    <property type="entry name" value="NAD(P)-bd_dom_sf"/>
</dbReference>
<evidence type="ECO:0000256" key="3">
    <source>
        <dbReference type="RuleBase" id="RU000363"/>
    </source>
</evidence>
<dbReference type="Gene3D" id="3.40.50.720">
    <property type="entry name" value="NAD(P)-binding Rossmann-like Domain"/>
    <property type="match status" value="1"/>
</dbReference>
<dbReference type="Proteomes" id="UP000663923">
    <property type="component" value="Chromosome"/>
</dbReference>
<sequence>MTEIQGKVAFITGGASGIGLALAKTLISRGARVAIADIDEQALDAAQSELGSQATAISCDVANLASVEQAAEKTVSTYGEVHLLFNNAGVGAGGIAGEISIEDWRWAIDVNLMGVVHGIETFVPIIQSQKTGGHIINTASIAGHIAAPYMSPYSATKFAVVGYSECLKLELAIFNIGVSVLSPAFVRTNIHNSGANRPSADKGADGDEPDTFKALVEGGLNPAVVADWTADSIEANRFHIFTHSELMTAVEDRMEDLLSDYAASAASDRFAA</sequence>
<dbReference type="PRINTS" id="PR00081">
    <property type="entry name" value="GDHRDH"/>
</dbReference>
<gene>
    <name evidence="5" type="ORF">J4G78_05855</name>
</gene>
<dbReference type="PANTHER" id="PTHR43391">
    <property type="entry name" value="RETINOL DEHYDROGENASE-RELATED"/>
    <property type="match status" value="1"/>
</dbReference>
<evidence type="ECO:0000313" key="6">
    <source>
        <dbReference type="Proteomes" id="UP000663923"/>
    </source>
</evidence>
<evidence type="ECO:0000259" key="4">
    <source>
        <dbReference type="SMART" id="SM00822"/>
    </source>
</evidence>
<feature type="domain" description="Ketoreductase" evidence="4">
    <location>
        <begin position="7"/>
        <end position="179"/>
    </location>
</feature>
<dbReference type="SMART" id="SM00822">
    <property type="entry name" value="PKS_KR"/>
    <property type="match status" value="1"/>
</dbReference>
<organism evidence="5 6">
    <name type="scientific">Parasphingorhabdus cellanae</name>
    <dbReference type="NCBI Taxonomy" id="2806553"/>
    <lineage>
        <taxon>Bacteria</taxon>
        <taxon>Pseudomonadati</taxon>
        <taxon>Pseudomonadota</taxon>
        <taxon>Alphaproteobacteria</taxon>
        <taxon>Sphingomonadales</taxon>
        <taxon>Sphingomonadaceae</taxon>
        <taxon>Parasphingorhabdus</taxon>
    </lineage>
</organism>
<evidence type="ECO:0000256" key="1">
    <source>
        <dbReference type="ARBA" id="ARBA00006484"/>
    </source>
</evidence>
<dbReference type="SUPFAM" id="SSF51735">
    <property type="entry name" value="NAD(P)-binding Rossmann-fold domains"/>
    <property type="match status" value="1"/>
</dbReference>
<dbReference type="CDD" id="cd05233">
    <property type="entry name" value="SDR_c"/>
    <property type="match status" value="1"/>
</dbReference>
<dbReference type="EMBL" id="CP071794">
    <property type="protein sequence ID" value="QTD57080.1"/>
    <property type="molecule type" value="Genomic_DNA"/>
</dbReference>
<name>A0ABX7T889_9SPHN</name>
<protein>
    <submittedName>
        <fullName evidence="5">SDR family NAD(P)-dependent oxidoreductase</fullName>
    </submittedName>
</protein>
<comment type="similarity">
    <text evidence="1 3">Belongs to the short-chain dehydrogenases/reductases (SDR) family.</text>
</comment>
<keyword evidence="6" id="KW-1185">Reference proteome</keyword>
<dbReference type="InterPro" id="IPR002347">
    <property type="entry name" value="SDR_fam"/>
</dbReference>
<keyword evidence="2" id="KW-0560">Oxidoreductase</keyword>
<evidence type="ECO:0000256" key="2">
    <source>
        <dbReference type="ARBA" id="ARBA00023002"/>
    </source>
</evidence>
<dbReference type="InterPro" id="IPR057326">
    <property type="entry name" value="KR_dom"/>
</dbReference>